<feature type="compositionally biased region" description="Low complexity" evidence="1">
    <location>
        <begin position="381"/>
        <end position="391"/>
    </location>
</feature>
<feature type="region of interest" description="Disordered" evidence="1">
    <location>
        <begin position="364"/>
        <end position="399"/>
    </location>
</feature>
<sequence length="399" mass="42862">MPIRELASRVTTHLSRRRAPSTSNNDSSATLAVSDSGQGGPETVTQPASNTPCNVKKTSTSAQTPEALGEEDPVLSAEVVRELTASVYADVKALDDALYSIHDRPLRYSQNFQTASKNLEAARNWTSQTSQAPTQVSRLRYRFRQSYSFLKEAERQIQFVQDSGFNSLFLGKYLSHKHVGDCQDDFTRRLGSARDDALGKPSGDSGTAGVAHDDAGDLAAAGNAPSGPGVIPENTPTVSSYVEGQVDTTTRTGDHRSHDSDRPPGYVDSVVSGLDNSVSQLSRIQEAYAKQGTGNSSPPPPGCLLSHAQSTLSDLMQSTDDRFRKAKAYTKVADLLSDFSQIGPMHPSFDDACQTLITELDALENGLNASTDTEREPQTESRAAAAQQRSAPDVARPLI</sequence>
<reference evidence="2 3" key="1">
    <citation type="submission" date="2013-07" db="EMBL/GenBank/DDBJ databases">
        <title>The Genome Sequence of Cryptococcus heveanensis BCC8398.</title>
        <authorList>
            <consortium name="The Broad Institute Genome Sequencing Platform"/>
            <person name="Cuomo C."/>
            <person name="Litvintseva A."/>
            <person name="Chen Y."/>
            <person name="Heitman J."/>
            <person name="Sun S."/>
            <person name="Springer D."/>
            <person name="Dromer F."/>
            <person name="Young S.K."/>
            <person name="Zeng Q."/>
            <person name="Gargeya S."/>
            <person name="Fitzgerald M."/>
            <person name="Abouelleil A."/>
            <person name="Alvarado L."/>
            <person name="Berlin A.M."/>
            <person name="Chapman S.B."/>
            <person name="Dewar J."/>
            <person name="Goldberg J."/>
            <person name="Griggs A."/>
            <person name="Gujja S."/>
            <person name="Hansen M."/>
            <person name="Howarth C."/>
            <person name="Imamovic A."/>
            <person name="Larimer J."/>
            <person name="McCowan C."/>
            <person name="Murphy C."/>
            <person name="Pearson M."/>
            <person name="Priest M."/>
            <person name="Roberts A."/>
            <person name="Saif S."/>
            <person name="Shea T."/>
            <person name="Sykes S."/>
            <person name="Wortman J."/>
            <person name="Nusbaum C."/>
            <person name="Birren B."/>
        </authorList>
    </citation>
    <scope>NUCLEOTIDE SEQUENCE [LARGE SCALE GENOMIC DNA]</scope>
    <source>
        <strain evidence="2 3">BCC8398</strain>
    </source>
</reference>
<accession>A0A1B9GHX4</accession>
<feature type="compositionally biased region" description="Polar residues" evidence="1">
    <location>
        <begin position="20"/>
        <end position="36"/>
    </location>
</feature>
<feature type="region of interest" description="Disordered" evidence="1">
    <location>
        <begin position="1"/>
        <end position="73"/>
    </location>
</feature>
<dbReference type="EMBL" id="KV700145">
    <property type="protein sequence ID" value="OCF30595.1"/>
    <property type="molecule type" value="Genomic_DNA"/>
</dbReference>
<evidence type="ECO:0000256" key="1">
    <source>
        <dbReference type="SAM" id="MobiDB-lite"/>
    </source>
</evidence>
<dbReference type="AlphaFoldDB" id="A0A1B9GHX4"/>
<feature type="compositionally biased region" description="Polar residues" evidence="1">
    <location>
        <begin position="234"/>
        <end position="251"/>
    </location>
</feature>
<reference evidence="3" key="2">
    <citation type="submission" date="2013-12" db="EMBL/GenBank/DDBJ databases">
        <title>Evolution of pathogenesis and genome organization in the Tremellales.</title>
        <authorList>
            <person name="Cuomo C."/>
            <person name="Litvintseva A."/>
            <person name="Heitman J."/>
            <person name="Chen Y."/>
            <person name="Sun S."/>
            <person name="Springer D."/>
            <person name="Dromer F."/>
            <person name="Young S."/>
            <person name="Zeng Q."/>
            <person name="Chapman S."/>
            <person name="Gujja S."/>
            <person name="Saif S."/>
            <person name="Birren B."/>
        </authorList>
    </citation>
    <scope>NUCLEOTIDE SEQUENCE [LARGE SCALE GENOMIC DNA]</scope>
    <source>
        <strain evidence="3">BCC8398</strain>
    </source>
</reference>
<protein>
    <submittedName>
        <fullName evidence="2">Uncharacterized protein</fullName>
    </submittedName>
</protein>
<keyword evidence="3" id="KW-1185">Reference proteome</keyword>
<proteinExistence type="predicted"/>
<feature type="compositionally biased region" description="Basic and acidic residues" evidence="1">
    <location>
        <begin position="252"/>
        <end position="262"/>
    </location>
</feature>
<evidence type="ECO:0000313" key="3">
    <source>
        <dbReference type="Proteomes" id="UP000092666"/>
    </source>
</evidence>
<name>A0A1B9GHX4_9TREE</name>
<feature type="region of interest" description="Disordered" evidence="1">
    <location>
        <begin position="193"/>
        <end position="272"/>
    </location>
</feature>
<evidence type="ECO:0000313" key="2">
    <source>
        <dbReference type="EMBL" id="OCF30595.1"/>
    </source>
</evidence>
<feature type="compositionally biased region" description="Polar residues" evidence="1">
    <location>
        <begin position="43"/>
        <end position="64"/>
    </location>
</feature>
<dbReference type="Proteomes" id="UP000092666">
    <property type="component" value="Unassembled WGS sequence"/>
</dbReference>
<gene>
    <name evidence="2" type="ORF">I316_07723</name>
</gene>
<organism evidence="2 3">
    <name type="scientific">Kwoniella heveanensis BCC8398</name>
    <dbReference type="NCBI Taxonomy" id="1296120"/>
    <lineage>
        <taxon>Eukaryota</taxon>
        <taxon>Fungi</taxon>
        <taxon>Dikarya</taxon>
        <taxon>Basidiomycota</taxon>
        <taxon>Agaricomycotina</taxon>
        <taxon>Tremellomycetes</taxon>
        <taxon>Tremellales</taxon>
        <taxon>Cryptococcaceae</taxon>
        <taxon>Kwoniella</taxon>
    </lineage>
</organism>